<keyword evidence="1" id="KW-1133">Transmembrane helix</keyword>
<proteinExistence type="predicted"/>
<sequence>MATYKKRGYKPKTKEEIEHVAEENSTTAEVFNTLDETASKTEDWVIKNQKYIFVLIAIVAAVVLGYLGYKEFIAKPAQTEAMNDMFQAQKYYNEAIVATDKDSLFNLALNGGEGKYGMLDIVSEHSGTPAANLANYYAGMAYLNMKDYKNAVTYLSNFSSNDEDEVFGPIAKGAIGDAFVQLNQKEDALGYYIEAAEMRKNDLTTPMYLYKAGITALDLGKAADALKYFKRIKEDFSSATEAIDIDLFIGKAEVLANK</sequence>
<dbReference type="Pfam" id="PF13174">
    <property type="entry name" value="TPR_6"/>
    <property type="match status" value="2"/>
</dbReference>
<evidence type="ECO:0000313" key="3">
    <source>
        <dbReference type="Proteomes" id="UP001597533"/>
    </source>
</evidence>
<comment type="caution">
    <text evidence="2">The sequence shown here is derived from an EMBL/GenBank/DDBJ whole genome shotgun (WGS) entry which is preliminary data.</text>
</comment>
<dbReference type="Gene3D" id="1.25.40.10">
    <property type="entry name" value="Tetratricopeptide repeat domain"/>
    <property type="match status" value="1"/>
</dbReference>
<organism evidence="2 3">
    <name type="scientific">Lacinutrix iliipiscaria</name>
    <dbReference type="NCBI Taxonomy" id="1230532"/>
    <lineage>
        <taxon>Bacteria</taxon>
        <taxon>Pseudomonadati</taxon>
        <taxon>Bacteroidota</taxon>
        <taxon>Flavobacteriia</taxon>
        <taxon>Flavobacteriales</taxon>
        <taxon>Flavobacteriaceae</taxon>
        <taxon>Lacinutrix</taxon>
    </lineage>
</organism>
<accession>A0ABW5WPB0</accession>
<protein>
    <submittedName>
        <fullName evidence="2">Tol-pal system YbgF family protein</fullName>
    </submittedName>
</protein>
<evidence type="ECO:0000256" key="1">
    <source>
        <dbReference type="SAM" id="Phobius"/>
    </source>
</evidence>
<dbReference type="Proteomes" id="UP001597533">
    <property type="component" value="Unassembled WGS sequence"/>
</dbReference>
<keyword evidence="3" id="KW-1185">Reference proteome</keyword>
<reference evidence="3" key="1">
    <citation type="journal article" date="2019" name="Int. J. Syst. Evol. Microbiol.">
        <title>The Global Catalogue of Microorganisms (GCM) 10K type strain sequencing project: providing services to taxonomists for standard genome sequencing and annotation.</title>
        <authorList>
            <consortium name="The Broad Institute Genomics Platform"/>
            <consortium name="The Broad Institute Genome Sequencing Center for Infectious Disease"/>
            <person name="Wu L."/>
            <person name="Ma J."/>
        </authorList>
    </citation>
    <scope>NUCLEOTIDE SEQUENCE [LARGE SCALE GENOMIC DNA]</scope>
    <source>
        <strain evidence="3">KCTC 32141</strain>
    </source>
</reference>
<dbReference type="EMBL" id="JBHUOV010000007">
    <property type="protein sequence ID" value="MFD2824274.1"/>
    <property type="molecule type" value="Genomic_DNA"/>
</dbReference>
<dbReference type="InterPro" id="IPR019734">
    <property type="entry name" value="TPR_rpt"/>
</dbReference>
<dbReference type="RefSeq" id="WP_183488468.1">
    <property type="nucleotide sequence ID" value="NZ_JBHUOV010000007.1"/>
</dbReference>
<name>A0ABW5WPB0_9FLAO</name>
<evidence type="ECO:0000313" key="2">
    <source>
        <dbReference type="EMBL" id="MFD2824274.1"/>
    </source>
</evidence>
<keyword evidence="1" id="KW-0472">Membrane</keyword>
<dbReference type="SUPFAM" id="SSF48452">
    <property type="entry name" value="TPR-like"/>
    <property type="match status" value="1"/>
</dbReference>
<feature type="transmembrane region" description="Helical" evidence="1">
    <location>
        <begin position="51"/>
        <end position="69"/>
    </location>
</feature>
<dbReference type="InterPro" id="IPR011990">
    <property type="entry name" value="TPR-like_helical_dom_sf"/>
</dbReference>
<keyword evidence="1" id="KW-0812">Transmembrane</keyword>
<gene>
    <name evidence="2" type="ORF">ACFS5M_11385</name>
</gene>